<dbReference type="Gene3D" id="1.10.10.10">
    <property type="entry name" value="Winged helix-like DNA-binding domain superfamily/Winged helix DNA-binding domain"/>
    <property type="match status" value="2"/>
</dbReference>
<dbReference type="Proteomes" id="UP000278962">
    <property type="component" value="Unassembled WGS sequence"/>
</dbReference>
<dbReference type="InterPro" id="IPR036390">
    <property type="entry name" value="WH_DNA-bd_sf"/>
</dbReference>
<accession>A0A660LC83</accession>
<dbReference type="AlphaFoldDB" id="A0A660LC83"/>
<proteinExistence type="inferred from homology"/>
<dbReference type="PANTHER" id="PTHR38768:SF1">
    <property type="entry name" value="UPF0502 PROTEIN YCEH"/>
    <property type="match status" value="1"/>
</dbReference>
<sequence>MDRDLDPVEIRVLGCLIEKQRTTPDQYPLSLNALRSACNQTTNRNPIVSYDEEMLRHALQKLGRRRYTRLTSGHTSRAAKYRHLLDEALPLDAAEQAVLAVLFLRGEQTPGELKQRTERMQAFDGIAGLHDCLTGLIDKGFVSELARRPGQKEERFRHNLSDDLDPADVPEGAELAASSGPAAVVPPPPRRDERMDKLEAEVLALRTELSAMREELTTLRAELGA</sequence>
<dbReference type="SUPFAM" id="SSF46785">
    <property type="entry name" value="Winged helix' DNA-binding domain"/>
    <property type="match status" value="2"/>
</dbReference>
<name>A0A660LC83_9ACTN</name>
<evidence type="ECO:0000313" key="5">
    <source>
        <dbReference type="Proteomes" id="UP000278962"/>
    </source>
</evidence>
<evidence type="ECO:0000256" key="3">
    <source>
        <dbReference type="SAM" id="MobiDB-lite"/>
    </source>
</evidence>
<dbReference type="HAMAP" id="MF_01584">
    <property type="entry name" value="UPF0502"/>
    <property type="match status" value="1"/>
</dbReference>
<protein>
    <submittedName>
        <fullName evidence="4">Uncharacterized protein</fullName>
    </submittedName>
</protein>
<dbReference type="EMBL" id="RBIL01000001">
    <property type="protein sequence ID" value="RKQ91855.1"/>
    <property type="molecule type" value="Genomic_DNA"/>
</dbReference>
<evidence type="ECO:0000256" key="2">
    <source>
        <dbReference type="SAM" id="Coils"/>
    </source>
</evidence>
<reference evidence="4 5" key="1">
    <citation type="submission" date="2018-10" db="EMBL/GenBank/DDBJ databases">
        <title>Genomic Encyclopedia of Archaeal and Bacterial Type Strains, Phase II (KMG-II): from individual species to whole genera.</title>
        <authorList>
            <person name="Goeker M."/>
        </authorList>
    </citation>
    <scope>NUCLEOTIDE SEQUENCE [LARGE SCALE GENOMIC DNA]</scope>
    <source>
        <strain evidence="4 5">DSM 14954</strain>
    </source>
</reference>
<gene>
    <name evidence="4" type="ORF">C8N24_1688</name>
</gene>
<dbReference type="InterPro" id="IPR007432">
    <property type="entry name" value="DUF480"/>
</dbReference>
<dbReference type="RefSeq" id="WP_121249613.1">
    <property type="nucleotide sequence ID" value="NZ_RBIL01000001.1"/>
</dbReference>
<dbReference type="InterPro" id="IPR036388">
    <property type="entry name" value="WH-like_DNA-bd_sf"/>
</dbReference>
<keyword evidence="5" id="KW-1185">Reference proteome</keyword>
<comment type="caution">
    <text evidence="4">The sequence shown here is derived from an EMBL/GenBank/DDBJ whole genome shotgun (WGS) entry which is preliminary data.</text>
</comment>
<feature type="coiled-coil region" evidence="2">
    <location>
        <begin position="195"/>
        <end position="222"/>
    </location>
</feature>
<comment type="similarity">
    <text evidence="1">Belongs to the UPF0502 family.</text>
</comment>
<keyword evidence="2" id="KW-0175">Coiled coil</keyword>
<dbReference type="Pfam" id="PF04337">
    <property type="entry name" value="DUF480"/>
    <property type="match status" value="1"/>
</dbReference>
<organism evidence="4 5">
    <name type="scientific">Solirubrobacter pauli</name>
    <dbReference type="NCBI Taxonomy" id="166793"/>
    <lineage>
        <taxon>Bacteria</taxon>
        <taxon>Bacillati</taxon>
        <taxon>Actinomycetota</taxon>
        <taxon>Thermoleophilia</taxon>
        <taxon>Solirubrobacterales</taxon>
        <taxon>Solirubrobacteraceae</taxon>
        <taxon>Solirubrobacter</taxon>
    </lineage>
</organism>
<feature type="region of interest" description="Disordered" evidence="3">
    <location>
        <begin position="160"/>
        <end position="193"/>
    </location>
</feature>
<evidence type="ECO:0000313" key="4">
    <source>
        <dbReference type="EMBL" id="RKQ91855.1"/>
    </source>
</evidence>
<dbReference type="PANTHER" id="PTHR38768">
    <property type="entry name" value="UPF0502 PROTEIN YCEH"/>
    <property type="match status" value="1"/>
</dbReference>
<evidence type="ECO:0000256" key="1">
    <source>
        <dbReference type="HAMAP-Rule" id="MF_01584"/>
    </source>
</evidence>
<dbReference type="OrthoDB" id="9805171at2"/>